<dbReference type="InterPro" id="IPR011335">
    <property type="entry name" value="Restrct_endonuc-II-like"/>
</dbReference>
<dbReference type="InterPro" id="IPR007569">
    <property type="entry name" value="DUF559"/>
</dbReference>
<protein>
    <submittedName>
        <fullName evidence="2">DUF559 domain-containing protein</fullName>
    </submittedName>
</protein>
<dbReference type="EMBL" id="WUEY01000003">
    <property type="protein sequence ID" value="NEI69795.1"/>
    <property type="molecule type" value="Genomic_DNA"/>
</dbReference>
<comment type="caution">
    <text evidence="2">The sequence shown here is derived from an EMBL/GenBank/DDBJ whole genome shotgun (WGS) entry which is preliminary data.</text>
</comment>
<sequence length="118" mass="13708">MRRDVPDRLRQFAKAMRSDATRAENMLWQAVRRSQLEGFKFKRQVPIDGYILDFVCFEARLIVEVDGAQHAESTRDAKRDAYFSQQGFRTVRVWNHEVTTNLEGVCLTILAELKNSGE</sequence>
<evidence type="ECO:0000259" key="1">
    <source>
        <dbReference type="Pfam" id="PF04480"/>
    </source>
</evidence>
<accession>A0A6L9U1H3</accession>
<dbReference type="AlphaFoldDB" id="A0A6L9U1H3"/>
<reference evidence="2 3" key="1">
    <citation type="submission" date="2019-12" db="EMBL/GenBank/DDBJ databases">
        <title>Rhizobium genotypes associated with high levels of biological nitrogen fixation by grain legumes in a temperate-maritime cropping system.</title>
        <authorList>
            <person name="Maluk M."/>
            <person name="Francesc Ferrando Molina F."/>
            <person name="Lopez Del Egido L."/>
            <person name="Lafos M."/>
            <person name="Langarica-Fuentes A."/>
            <person name="Gebre Yohannes G."/>
            <person name="Young M.W."/>
            <person name="Martin P."/>
            <person name="Gantlett R."/>
            <person name="Kenicer G."/>
            <person name="Hawes C."/>
            <person name="Begg G.S."/>
            <person name="Quilliam R.S."/>
            <person name="Squire G.R."/>
            <person name="Poole P.S."/>
            <person name="Young P.W."/>
            <person name="Iannetta P.M."/>
            <person name="James E.K."/>
        </authorList>
    </citation>
    <scope>NUCLEOTIDE SEQUENCE [LARGE SCALE GENOMIC DNA]</scope>
    <source>
        <strain evidence="2 3">JHI1118</strain>
    </source>
</reference>
<dbReference type="InterPro" id="IPR047216">
    <property type="entry name" value="Endonuclease_DUF559_bact"/>
</dbReference>
<gene>
    <name evidence="2" type="ORF">GR212_09475</name>
</gene>
<proteinExistence type="predicted"/>
<evidence type="ECO:0000313" key="2">
    <source>
        <dbReference type="EMBL" id="NEI69795.1"/>
    </source>
</evidence>
<dbReference type="Pfam" id="PF04480">
    <property type="entry name" value="DUF559"/>
    <property type="match status" value="1"/>
</dbReference>
<evidence type="ECO:0000313" key="3">
    <source>
        <dbReference type="Proteomes" id="UP000483035"/>
    </source>
</evidence>
<dbReference type="PANTHER" id="PTHR38590">
    <property type="entry name" value="BLL0828 PROTEIN"/>
    <property type="match status" value="1"/>
</dbReference>
<dbReference type="RefSeq" id="WP_163986212.1">
    <property type="nucleotide sequence ID" value="NZ_WUEY01000003.1"/>
</dbReference>
<dbReference type="SUPFAM" id="SSF52980">
    <property type="entry name" value="Restriction endonuclease-like"/>
    <property type="match status" value="1"/>
</dbReference>
<organism evidence="2 3">
    <name type="scientific">Rhizobium lusitanum</name>
    <dbReference type="NCBI Taxonomy" id="293958"/>
    <lineage>
        <taxon>Bacteria</taxon>
        <taxon>Pseudomonadati</taxon>
        <taxon>Pseudomonadota</taxon>
        <taxon>Alphaproteobacteria</taxon>
        <taxon>Hyphomicrobiales</taxon>
        <taxon>Rhizobiaceae</taxon>
        <taxon>Rhizobium/Agrobacterium group</taxon>
        <taxon>Rhizobium</taxon>
    </lineage>
</organism>
<dbReference type="CDD" id="cd01038">
    <property type="entry name" value="Endonuclease_DUF559"/>
    <property type="match status" value="1"/>
</dbReference>
<dbReference type="PANTHER" id="PTHR38590:SF1">
    <property type="entry name" value="BLL0828 PROTEIN"/>
    <property type="match status" value="1"/>
</dbReference>
<dbReference type="Proteomes" id="UP000483035">
    <property type="component" value="Unassembled WGS sequence"/>
</dbReference>
<name>A0A6L9U1H3_9HYPH</name>
<dbReference type="Gene3D" id="3.40.960.10">
    <property type="entry name" value="VSR Endonuclease"/>
    <property type="match status" value="1"/>
</dbReference>
<feature type="domain" description="DUF559" evidence="1">
    <location>
        <begin position="8"/>
        <end position="113"/>
    </location>
</feature>